<evidence type="ECO:0000313" key="4">
    <source>
        <dbReference type="EMBL" id="CEO49523.1"/>
    </source>
</evidence>
<name>A0A0B7JWT3_BIOOC</name>
<dbReference type="AlphaFoldDB" id="A0A0B7JWT3"/>
<dbReference type="Pfam" id="PF20516">
    <property type="entry name" value="PDDEXK_12"/>
    <property type="match status" value="1"/>
</dbReference>
<evidence type="ECO:0000256" key="2">
    <source>
        <dbReference type="SAM" id="SignalP"/>
    </source>
</evidence>
<protein>
    <recommendedName>
        <fullName evidence="3">PD-(D/E)XK nuclease-like domain-containing protein</fullName>
    </recommendedName>
</protein>
<proteinExistence type="predicted"/>
<feature type="domain" description="PD-(D/E)XK nuclease-like" evidence="3">
    <location>
        <begin position="63"/>
        <end position="257"/>
    </location>
</feature>
<dbReference type="InterPro" id="IPR046797">
    <property type="entry name" value="PDDEXK_12"/>
</dbReference>
<accession>A0A0B7JWT3</accession>
<keyword evidence="1" id="KW-0175">Coiled coil</keyword>
<evidence type="ECO:0000259" key="3">
    <source>
        <dbReference type="Pfam" id="PF20516"/>
    </source>
</evidence>
<keyword evidence="2" id="KW-0732">Signal</keyword>
<organism evidence="4">
    <name type="scientific">Bionectria ochroleuca</name>
    <name type="common">Gliocladium roseum</name>
    <dbReference type="NCBI Taxonomy" id="29856"/>
    <lineage>
        <taxon>Eukaryota</taxon>
        <taxon>Fungi</taxon>
        <taxon>Dikarya</taxon>
        <taxon>Ascomycota</taxon>
        <taxon>Pezizomycotina</taxon>
        <taxon>Sordariomycetes</taxon>
        <taxon>Hypocreomycetidae</taxon>
        <taxon>Hypocreales</taxon>
        <taxon>Bionectriaceae</taxon>
        <taxon>Clonostachys</taxon>
    </lineage>
</organism>
<dbReference type="EMBL" id="CDPU01000014">
    <property type="protein sequence ID" value="CEO49523.1"/>
    <property type="molecule type" value="Genomic_DNA"/>
</dbReference>
<evidence type="ECO:0000256" key="1">
    <source>
        <dbReference type="SAM" id="Coils"/>
    </source>
</evidence>
<feature type="chain" id="PRO_5002117977" description="PD-(D/E)XK nuclease-like domain-containing protein" evidence="2">
    <location>
        <begin position="23"/>
        <end position="310"/>
    </location>
</feature>
<sequence length="310" mass="34934">MPLLDILMRTWLSLTITSTSLATEVSLVIRPRWKKSLKSTRPPPSVRDMTITKQPGAVGFIVPVLRLALKEPGSSMFRQIIGYMPCSSASILPDYLLSLKIAKKVDFCIYIDPAYDQKHTDSSTLISSMCDRIVDGSINHTDYTPLAERPLAVSIETKKLGGNWNKATLQMSVSQAAQWNLIHEITVPGTRPNEGLDYIPGIIIQGHNWFLAITTREGKRTVFWNKLDLGATDTIEGIYKLVYGLQVLREWARDIYWPAFRNRVSSNIDAYKELLKKEAEAQVKAQEAAREAAAFEREVVLPSARDKLYH</sequence>
<feature type="coiled-coil region" evidence="1">
    <location>
        <begin position="271"/>
        <end position="298"/>
    </location>
</feature>
<feature type="signal peptide" evidence="2">
    <location>
        <begin position="1"/>
        <end position="22"/>
    </location>
</feature>
<gene>
    <name evidence="4" type="ORF">BN869_000005580_1</name>
</gene>
<reference evidence="4" key="1">
    <citation type="submission" date="2015-01" db="EMBL/GenBank/DDBJ databases">
        <authorList>
            <person name="Durling Mikael"/>
        </authorList>
    </citation>
    <scope>NUCLEOTIDE SEQUENCE</scope>
</reference>